<dbReference type="InterPro" id="IPR033987">
    <property type="entry name" value="CSPG_CTLD"/>
</dbReference>
<dbReference type="Pfam" id="PF00084">
    <property type="entry name" value="Sushi"/>
    <property type="match status" value="1"/>
</dbReference>
<feature type="signal peptide" evidence="26">
    <location>
        <begin position="1"/>
        <end position="20"/>
    </location>
</feature>
<dbReference type="AGR" id="Xenbase:XB-GENE-922310"/>
<dbReference type="InterPro" id="IPR018378">
    <property type="entry name" value="C-type_lectin_CS"/>
</dbReference>
<evidence type="ECO:0000256" key="13">
    <source>
        <dbReference type="ARBA" id="ARBA00023180"/>
    </source>
</evidence>
<gene>
    <name evidence="34 35" type="primary">vcan.L</name>
    <name evidence="34" type="synonym">vcan</name>
    <name evidence="34" type="synonym">Xversican</name>
</gene>
<dbReference type="CDD" id="cd00054">
    <property type="entry name" value="EGF_CA"/>
    <property type="match status" value="2"/>
</dbReference>
<dbReference type="Gene3D" id="3.10.100.10">
    <property type="entry name" value="Mannose-Binding Protein A, subunit A"/>
    <property type="match status" value="3"/>
</dbReference>
<feature type="region of interest" description="Disordered" evidence="25">
    <location>
        <begin position="738"/>
        <end position="789"/>
    </location>
</feature>
<evidence type="ECO:0000313" key="35">
    <source>
        <dbReference type="Xenbase" id="XB-GENE-922310"/>
    </source>
</evidence>
<dbReference type="PROSITE" id="PS00615">
    <property type="entry name" value="C_TYPE_LECTIN_1"/>
    <property type="match status" value="1"/>
</dbReference>
<feature type="compositionally biased region" description="Polar residues" evidence="25">
    <location>
        <begin position="574"/>
        <end position="596"/>
    </location>
</feature>
<dbReference type="GO" id="GO:0005509">
    <property type="term" value="F:calcium ion binding"/>
    <property type="evidence" value="ECO:0007669"/>
    <property type="project" value="InterPro"/>
</dbReference>
<dbReference type="InterPro" id="IPR013106">
    <property type="entry name" value="Ig_V-set"/>
</dbReference>
<keyword evidence="14" id="KW-0966">Cell projection</keyword>
<keyword evidence="4" id="KW-0272">Extracellular matrix</keyword>
<dbReference type="GO" id="GO:0001750">
    <property type="term" value="C:photoreceptor outer segment"/>
    <property type="evidence" value="ECO:0007669"/>
    <property type="project" value="UniProtKB-SubCell"/>
</dbReference>
<dbReference type="SUPFAM" id="SSF48726">
    <property type="entry name" value="Immunoglobulin"/>
    <property type="match status" value="1"/>
</dbReference>
<comment type="function">
    <text evidence="17">May play a role in intercellular signaling and in connecting cells with the extracellular matrix. May take part in the regulation of cell motility, growth and differentiation. Binds hyaluronic acid.</text>
</comment>
<keyword evidence="9" id="KW-0677">Repeat</keyword>
<dbReference type="GO" id="GO:0005615">
    <property type="term" value="C:extracellular space"/>
    <property type="evidence" value="ECO:0007669"/>
    <property type="project" value="TreeGrafter"/>
</dbReference>
<dbReference type="InterPro" id="IPR003599">
    <property type="entry name" value="Ig_sub"/>
</dbReference>
<evidence type="ECO:0000256" key="8">
    <source>
        <dbReference type="ARBA" id="ARBA00022734"/>
    </source>
</evidence>
<evidence type="ECO:0000256" key="19">
    <source>
        <dbReference type="ARBA" id="ARBA00044230"/>
    </source>
</evidence>
<dbReference type="PROSITE" id="PS50923">
    <property type="entry name" value="SUSHI"/>
    <property type="match status" value="1"/>
</dbReference>
<dbReference type="GO" id="GO:0045202">
    <property type="term" value="C:synapse"/>
    <property type="evidence" value="ECO:0007669"/>
    <property type="project" value="TreeGrafter"/>
</dbReference>
<evidence type="ECO:0000259" key="30">
    <source>
        <dbReference type="PROSITE" id="PS50923"/>
    </source>
</evidence>
<dbReference type="Pfam" id="PF07686">
    <property type="entry name" value="V-set"/>
    <property type="match status" value="1"/>
</dbReference>
<dbReference type="GO" id="GO:0010001">
    <property type="term" value="P:glial cell differentiation"/>
    <property type="evidence" value="ECO:0007669"/>
    <property type="project" value="TreeGrafter"/>
</dbReference>
<dbReference type="InterPro" id="IPR000152">
    <property type="entry name" value="EGF-type_Asp/Asn_hydroxyl_site"/>
</dbReference>
<feature type="domain" description="Link" evidence="31">
    <location>
        <begin position="151"/>
        <end position="246"/>
    </location>
</feature>
<evidence type="ECO:0000256" key="16">
    <source>
        <dbReference type="ARBA" id="ARBA00023319"/>
    </source>
</evidence>
<dbReference type="InterPro" id="IPR035976">
    <property type="entry name" value="Sushi/SCR/CCP_sf"/>
</dbReference>
<evidence type="ECO:0000256" key="26">
    <source>
        <dbReference type="SAM" id="SignalP"/>
    </source>
</evidence>
<dbReference type="PROSITE" id="PS00022">
    <property type="entry name" value="EGF_1"/>
    <property type="match status" value="2"/>
</dbReference>
<dbReference type="GO" id="GO:0002052">
    <property type="term" value="P:positive regulation of neuroblast proliferation"/>
    <property type="evidence" value="ECO:0007669"/>
    <property type="project" value="TreeGrafter"/>
</dbReference>
<feature type="compositionally biased region" description="Polar residues" evidence="25">
    <location>
        <begin position="1482"/>
        <end position="1493"/>
    </location>
</feature>
<dbReference type="FunFam" id="2.10.25.10:FF:000006">
    <property type="entry name" value="Versican core protein-like isoform 1"/>
    <property type="match status" value="1"/>
</dbReference>
<name>A8WAA4_XENLA</name>
<feature type="disulfide bond" evidence="24">
    <location>
        <begin position="295"/>
        <end position="316"/>
    </location>
</feature>
<dbReference type="InterPro" id="IPR016186">
    <property type="entry name" value="C-type_lectin-like/link_sf"/>
</dbReference>
<feature type="disulfide bond" evidence="22">
    <location>
        <begin position="2946"/>
        <end position="2955"/>
    </location>
</feature>
<dbReference type="GO" id="GO:0001501">
    <property type="term" value="P:skeletal system development"/>
    <property type="evidence" value="ECO:0007669"/>
    <property type="project" value="TreeGrafter"/>
</dbReference>
<feature type="region of interest" description="Disordered" evidence="25">
    <location>
        <begin position="3171"/>
        <end position="3190"/>
    </location>
</feature>
<evidence type="ECO:0000313" key="32">
    <source>
        <dbReference type="EMBL" id="ABW87313.1"/>
    </source>
</evidence>
<dbReference type="PRINTS" id="PR01265">
    <property type="entry name" value="LINKMODULE"/>
</dbReference>
<feature type="chain" id="PRO_5044728751" description="Versican core protein" evidence="26">
    <location>
        <begin position="21"/>
        <end position="3190"/>
    </location>
</feature>
<feature type="region of interest" description="Disordered" evidence="25">
    <location>
        <begin position="1759"/>
        <end position="1787"/>
    </location>
</feature>
<evidence type="ECO:0000256" key="1">
    <source>
        <dbReference type="ARBA" id="ARBA00004504"/>
    </source>
</evidence>
<dbReference type="KEGG" id="xla:100037127"/>
<evidence type="ECO:0000256" key="4">
    <source>
        <dbReference type="ARBA" id="ARBA00022530"/>
    </source>
</evidence>
<evidence type="ECO:0000256" key="24">
    <source>
        <dbReference type="PROSITE-ProRule" id="PRU00323"/>
    </source>
</evidence>
<keyword evidence="8" id="KW-0430">Lectin</keyword>
<feature type="compositionally biased region" description="Basic and acidic residues" evidence="25">
    <location>
        <begin position="1759"/>
        <end position="1768"/>
    </location>
</feature>
<dbReference type="FunFam" id="3.10.100.10:FF:000003">
    <property type="entry name" value="Versican core protein"/>
    <property type="match status" value="1"/>
</dbReference>
<dbReference type="RefSeq" id="NP_001104185.1">
    <property type="nucleotide sequence ID" value="NM_001110715.1"/>
</dbReference>
<evidence type="ECO:0000256" key="12">
    <source>
        <dbReference type="ARBA" id="ARBA00023157"/>
    </source>
</evidence>
<evidence type="ECO:0000256" key="3">
    <source>
        <dbReference type="ARBA" id="ARBA00022525"/>
    </source>
</evidence>
<dbReference type="CTD" id="100037127"/>
<keyword evidence="16" id="KW-0393">Immunoglobulin domain</keyword>
<evidence type="ECO:0000256" key="17">
    <source>
        <dbReference type="ARBA" id="ARBA00043896"/>
    </source>
</evidence>
<evidence type="ECO:0000313" key="34">
    <source>
        <dbReference type="RefSeq" id="NP_001104185.1"/>
    </source>
</evidence>
<feature type="domain" description="Link" evidence="31">
    <location>
        <begin position="252"/>
        <end position="348"/>
    </location>
</feature>
<dbReference type="InterPro" id="IPR050691">
    <property type="entry name" value="Hyaluronan_bind_Proteoglycan"/>
</dbReference>
<evidence type="ECO:0000256" key="15">
    <source>
        <dbReference type="ARBA" id="ARBA00023290"/>
    </source>
</evidence>
<evidence type="ECO:0000259" key="31">
    <source>
        <dbReference type="PROSITE" id="PS50963"/>
    </source>
</evidence>
<keyword evidence="10" id="KW-0106">Calcium</keyword>
<dbReference type="FunFam" id="2.60.40.10:FF:000361">
    <property type="entry name" value="versican core protein-like"/>
    <property type="match status" value="1"/>
</dbReference>
<dbReference type="EMBL" id="EU204648">
    <property type="protein sequence ID" value="ABW87313.1"/>
    <property type="molecule type" value="mRNA"/>
</dbReference>
<feature type="region of interest" description="Disordered" evidence="25">
    <location>
        <begin position="574"/>
        <end position="599"/>
    </location>
</feature>
<evidence type="ECO:0000259" key="29">
    <source>
        <dbReference type="PROSITE" id="PS50835"/>
    </source>
</evidence>
<dbReference type="InterPro" id="IPR013783">
    <property type="entry name" value="Ig-like_fold"/>
</dbReference>
<feature type="compositionally biased region" description="Basic and acidic residues" evidence="25">
    <location>
        <begin position="674"/>
        <end position="684"/>
    </location>
</feature>
<comment type="caution">
    <text evidence="22">Lacks conserved residue(s) required for the propagation of feature annotation.</text>
</comment>
<dbReference type="SMART" id="SM00181">
    <property type="entry name" value="EGF"/>
    <property type="match status" value="2"/>
</dbReference>
<dbReference type="SMART" id="SM00409">
    <property type="entry name" value="IG"/>
    <property type="match status" value="1"/>
</dbReference>
<dbReference type="SMART" id="SM00179">
    <property type="entry name" value="EGF_CA"/>
    <property type="match status" value="2"/>
</dbReference>
<dbReference type="CDD" id="cd03588">
    <property type="entry name" value="CLECT_CSPGs"/>
    <property type="match status" value="1"/>
</dbReference>
<dbReference type="Xenbase" id="XB-GENE-922310">
    <property type="gene designation" value="vcan.L"/>
</dbReference>
<evidence type="ECO:0000256" key="14">
    <source>
        <dbReference type="ARBA" id="ARBA00023273"/>
    </source>
</evidence>
<keyword evidence="33" id="KW-1185">Reference proteome</keyword>
<evidence type="ECO:0000256" key="20">
    <source>
        <dbReference type="ARBA" id="ARBA00044263"/>
    </source>
</evidence>
<feature type="compositionally biased region" description="Polar residues" evidence="25">
    <location>
        <begin position="644"/>
        <end position="661"/>
    </location>
</feature>
<comment type="subcellular location">
    <subcellularLocation>
        <location evidence="1">Cell projection</location>
        <location evidence="1">Cilium</location>
        <location evidence="1">Photoreceptor outer segment</location>
    </subcellularLocation>
    <subcellularLocation>
        <location evidence="2">Secreted</location>
        <location evidence="2">Extracellular space</location>
        <location evidence="2">Extracellular matrix</location>
        <location evidence="2">Interphotoreceptor matrix</location>
    </subcellularLocation>
</comment>
<dbReference type="FunFam" id="2.10.70.10:FF:000003">
    <property type="entry name" value="Versican core protein"/>
    <property type="match status" value="1"/>
</dbReference>
<feature type="region of interest" description="Disordered" evidence="25">
    <location>
        <begin position="641"/>
        <end position="684"/>
    </location>
</feature>
<dbReference type="PROSITE" id="PS50026">
    <property type="entry name" value="EGF_3"/>
    <property type="match status" value="2"/>
</dbReference>
<dbReference type="GO" id="GO:0030246">
    <property type="term" value="F:carbohydrate binding"/>
    <property type="evidence" value="ECO:0007669"/>
    <property type="project" value="UniProtKB-KW"/>
</dbReference>
<dbReference type="FunFam" id="2.10.25.10:FF:000195">
    <property type="entry name" value="versican core protein-like"/>
    <property type="match status" value="1"/>
</dbReference>
<sequence length="3190" mass="348343">MLLEIKYIFWICSAFSLTNAFRAVKLEKSSGVKGSLSGRVNLPCFFSTIPTLPPSYNITNEFLRIKWTKIVQSRDGKDPKETTVLVAQSGSIKIGQHYRGRVSVPSHPEDIGDASLTIVKLRASDAGAYRCEVLFGIEDTQDTVSLDVSGVVFHYRASTDKYSLDFEAAQKACIDSGAQIATPGQLKAAYEDGFEQCDAGWLSDQTVRYPIRSPRAGCHGDKMGKEGIRTYGRRPALEKYDVYCFVDELEGDLFHTTVKNKFTFEEAKQECEKKNAALATVGDMYAAWRKGFDQCDYGWLADGSVRYPVSVARPQCGGGLLGVRTKYRYSNQTYFPHSQERYDAYCIQGKRNITEAVSIRLILPTEASTTSVIKTVEKLPEKVTIKPVYSDGRRPATESISHLKAETGVTPDTKQKETVVPTDPSALSFQEEGTLASKLESTQDVIEPYAYQTEKIGVESEITKSPTGYPVEQQYSIPDNSIKLTEVLYQSLQPPKGSMEAKSEEIIPTVIIHHEIVSDKDIITSLPEIRTGPEETFESSVVTVSSLKQDSDASSTQPELDVFTVYKTSTSMQPAVTSGFDSSEEGSQPTVSSESIVTKEKHVVSTVHEDEPTDKVQESTTLPVTEDVIIESEDSFAAVEEESVLQSSRLSPSDSPTQVTSPVLDVTEATSTSKEPKPTDTVDKVPETHISHKETSVEQITLKPVSISTQKPHLIDVEPEEETSKETIVIDESVSRLKVTTESDMPGKQEEDVDSEYLTSGTSGKEPTQKPECEDTSAEAETNVHETDLSQNRSSINVIVVHLRDNETGPVESIIHVLDQGGLQLPEHNESSEENDYPIIIDVIHIVPPDIDNDSDCDNTTDVSTPPPLQFINGKQEITTAPGDSNAEELRQDQIESATPSENVSLTQFSEVTERVISQTDVPSITTSLVVDIGESISHTKLQEPEFSGDTEFYAETSTSQKTDLPPTPSMLSLNRSEHLSTLESLPDTDSKVLSTIESVTEESRIALEHVTDAPSSQLICEIATHTSEQTLSPKTEKTPKEDFIPTEEYTKETEEPSIVTEASIVYAEPEGSGDLDSQSIVRTDAPSSQLIPEIGTHTSEQTLLPKTEKTPKEDFFPTEEYTKETEESFQDTDSKVLSTIKSVTEESRIALEHVTDAPSYHLISEIATHTSEQTLLPKTEKTLKEDFIPTEEYTKETEEPSIVTEDSIVYAEPEGSGDLDSQSIVSVTASVQRPEEIKSSPTKVIIKADTPMPTSFPGIDLSSEEVKSVTSVFDQVTKIITTTKEEYEGSIFTVDPTKSFGLFEEGEGSATDGVILDQQPAVSSSRYATETVPTVTDSAQVKPTDFITFSSEAISSHEIIKTVTTSDISSHSSASQVVTVDSLLMPEGSGDMDDANKYVSSTVSQEKHGLEILSTDSAKTADTLLKYAITEESVILKEDYVPTETSDKQSTTAVTEEIEKFTITETEEESVVSGDPESPSEKLQVSTVQSPLTDGDSKQEVIIYSTHFPPESNHTAVEHLGSSPFPVLVSTASSSIDLAISDKTSALKTSTILPFTGEGSADGDLEIILTSKPSLDSIKPDPEAVTVFTIFTDDKTIETGITHSLTPSNISSDLPVVDQGSGDLINSETEIEITTSKDFATVSTIELTESADTTDVLGGTVVKQLAAEPETFGTETPPSLEHITTLEPQKTIFTDSLFTDTGSGDTDDMVTFSPTLTSLSQRKHETETIRAVTSVELSTVGLEVETEADLKETLRVESEITNDKEKPQLQTTSITSQPTSEQATQVPLKYILSTEYPISEGSGDEHQFAESTTSKTTEHETTSIITAQSEDEHSTKIVFEGSGDESIGTGTTIYVTKTKSQIEDISSVFPTEESTVSLEADTVKIDLHVENHTKEAYTAESINTDTVSETGTQACCSTPVHPTSGHISLHTVQETASAHSPVIIESSGDTEDISTATETYATKTDIEDISTAFPLEKTSLSPARETSFDLKIDTKDAATVENETSFSTASQEISKVVTQATVIVPGDSGTKVSVITDSPTYESSGDEEILIGTTTHTATPKLDSVIISTSPPTKEHTESAEAETDFELADIKEKETGELDTVISTDQEVSKFTTQASSTLYIYSPTEDISMFPAKTLVSTLPPDESSGDGVDSFPVTKTYAIKIHSEDISTIIPTEQPKMSLSIETSEASVILETTTKEIKVDSEIDISTDAHQLSVPGTQASATISVPPATTVFIEDSSGDDADIFTDTYPIETKVDSKADRTGFPVEKTTVGFTAEVADSKTGVSGEAEIESETTVILPSHSTSEITPSLPEKEIISTDESSGDDGFLLTMSKAYATESEPVSITIVPTEGLQVSLEVETSESGLKSESSTEDDEAAESEKGIKTDMLETSTIVTQAIGISSHVAGEPITSSSVRKHSTTDSVFLDQGSGDQSQGDLLGVATTETSEVKTEGATEAIGTHSAATDMQELSKTATQTPSATLRPEISQYVTDTPHKEIISTKSEILEAGSGTDEDMFQDVVSTPVIKTESKSPESRYVSIVQPTTEYTEHTALPSTIKDDDINEPREYIFSTKSPDSDVGSGAEVGTSEVKTSTEETRALKPQFILTTNAPEKATDGITAYLSSSFMGEVSEIPLIEQGSGDESQQATVIDEETKTESKFEDQTETIMSPVSEYPKILEFKNVTTDRDSEIPTKESETPEPKIRVSTSPKEILPEVKSTQDVPISHTLSMTELTIGLEDEVTSKPSVLIFEESPVSTIWEETEKNETISEVISASHSATEFILDDKTSKQISEELELSTVEKDIKLEFKSTPATILKTTESLSTKKTFLYEEGSGDLISMTIKEDKPIYTVVTLPFVEDDEAPVSTSVTKDLTELQFASQDPCKVNPCQGGGTCYARGGTSFVCTCMPGFSGDQCEIDIDECQSNPCRNGAACVDGIDSFKCICLPSYTGSLCEQDTEVCDYGWHKFQGHCYKYFAHRRTWDAAERECRVQGGHLTSITSNEEQTFVNRLGHDYQWIGLNDKMFENDFRWTDGSTMQYENWRPNQPDSFFSAGEDCVVIIWHENGQWNDVPCNYHLTYTCKKGTVACGQPPFVENAKTFGKAKPRYEINSMVRYHCKEGFVQRHLPTIRCRGDGRWDLPKVSCLNPSNFQRTYSKKYYYKFTPPEMRTSMNSPKHHHSWSRTWQDSPR</sequence>
<dbReference type="PROSITE" id="PS00010">
    <property type="entry name" value="ASX_HYDROXYL"/>
    <property type="match status" value="1"/>
</dbReference>
<feature type="domain" description="Sushi" evidence="30">
    <location>
        <begin position="3087"/>
        <end position="3147"/>
    </location>
</feature>
<evidence type="ECO:0000256" key="10">
    <source>
        <dbReference type="ARBA" id="ARBA00022837"/>
    </source>
</evidence>
<protein>
    <recommendedName>
        <fullName evidence="18">Versican core protein</fullName>
    </recommendedName>
    <alternativeName>
        <fullName evidence="19">Chondroitin sulfate proteoglycan core protein 2</fullName>
    </alternativeName>
    <alternativeName>
        <fullName evidence="20">Large fibroblast proteoglycan</fullName>
    </alternativeName>
    <alternativeName>
        <fullName evidence="21">PG-M</fullName>
    </alternativeName>
</protein>
<dbReference type="GO" id="GO:0033165">
    <property type="term" value="C:interphotoreceptor matrix"/>
    <property type="evidence" value="ECO:0007669"/>
    <property type="project" value="UniProtKB-SubCell"/>
</dbReference>
<dbReference type="PROSITE" id="PS01241">
    <property type="entry name" value="LINK_1"/>
    <property type="match status" value="2"/>
</dbReference>
<evidence type="ECO:0000256" key="5">
    <source>
        <dbReference type="ARBA" id="ARBA00022536"/>
    </source>
</evidence>
<evidence type="ECO:0000256" key="22">
    <source>
        <dbReference type="PROSITE-ProRule" id="PRU00076"/>
    </source>
</evidence>
<dbReference type="InterPro" id="IPR036179">
    <property type="entry name" value="Ig-like_dom_sf"/>
</dbReference>
<feature type="domain" description="C-type lectin" evidence="28">
    <location>
        <begin position="2969"/>
        <end position="3083"/>
    </location>
</feature>
<feature type="region of interest" description="Disordered" evidence="25">
    <location>
        <begin position="1800"/>
        <end position="1835"/>
    </location>
</feature>
<dbReference type="SUPFAM" id="SSF57196">
    <property type="entry name" value="EGF/Laminin"/>
    <property type="match status" value="1"/>
</dbReference>
<dbReference type="PROSITE" id="PS50963">
    <property type="entry name" value="LINK_2"/>
    <property type="match status" value="2"/>
</dbReference>
<dbReference type="InterPro" id="IPR018097">
    <property type="entry name" value="EGF_Ca-bd_CS"/>
</dbReference>
<dbReference type="PANTHER" id="PTHR22804:SF6">
    <property type="entry name" value="VERSICAN CORE PROTEIN"/>
    <property type="match status" value="1"/>
</dbReference>
<dbReference type="Pfam" id="PF00008">
    <property type="entry name" value="EGF"/>
    <property type="match status" value="1"/>
</dbReference>
<feature type="compositionally biased region" description="Polar residues" evidence="25">
    <location>
        <begin position="757"/>
        <end position="766"/>
    </location>
</feature>
<accession>A8WAA4</accession>
<feature type="disulfide bond" evidence="22">
    <location>
        <begin position="2908"/>
        <end position="2917"/>
    </location>
</feature>
<dbReference type="FunFam" id="3.10.100.10:FF:000011">
    <property type="entry name" value="Aggrecan core protein"/>
    <property type="match status" value="1"/>
</dbReference>
<keyword evidence="12 22" id="KW-1015">Disulfide bond</keyword>
<dbReference type="InterPro" id="IPR000538">
    <property type="entry name" value="Link_dom"/>
</dbReference>
<feature type="disulfide bond" evidence="24">
    <location>
        <begin position="197"/>
        <end position="218"/>
    </location>
</feature>
<keyword evidence="5 22" id="KW-0245">EGF-like domain</keyword>
<dbReference type="GeneID" id="100037127"/>
<keyword evidence="15" id="KW-0373">Hyaluronic acid</keyword>
<dbReference type="InterPro" id="IPR001304">
    <property type="entry name" value="C-type_lectin-like"/>
</dbReference>
<dbReference type="Pfam" id="PF00193">
    <property type="entry name" value="Xlink"/>
    <property type="match status" value="2"/>
</dbReference>
<evidence type="ECO:0000256" key="6">
    <source>
        <dbReference type="ARBA" id="ARBA00022659"/>
    </source>
</evidence>
<feature type="disulfide bond" evidence="23">
    <location>
        <begin position="3089"/>
        <end position="3132"/>
    </location>
</feature>
<evidence type="ECO:0000256" key="2">
    <source>
        <dbReference type="ARBA" id="ARBA00004593"/>
    </source>
</evidence>
<dbReference type="SMART" id="SM00032">
    <property type="entry name" value="CCP"/>
    <property type="match status" value="1"/>
</dbReference>
<evidence type="ECO:0000256" key="11">
    <source>
        <dbReference type="ARBA" id="ARBA00022974"/>
    </source>
</evidence>
<feature type="compositionally biased region" description="Polar residues" evidence="25">
    <location>
        <begin position="1769"/>
        <end position="1786"/>
    </location>
</feature>
<dbReference type="Gene3D" id="2.10.70.10">
    <property type="entry name" value="Complement Module, domain 1"/>
    <property type="match status" value="1"/>
</dbReference>
<evidence type="ECO:0000256" key="21">
    <source>
        <dbReference type="ARBA" id="ARBA00044266"/>
    </source>
</evidence>
<dbReference type="FunFam" id="3.10.100.10:FF:000002">
    <property type="entry name" value="Hyaluronan proteoglycan link protein 1"/>
    <property type="match status" value="1"/>
</dbReference>
<feature type="region of interest" description="Disordered" evidence="25">
    <location>
        <begin position="2572"/>
        <end position="2598"/>
    </location>
</feature>
<dbReference type="CDD" id="cd03520">
    <property type="entry name" value="Link_domain_CSPGs_modules_2_4"/>
    <property type="match status" value="1"/>
</dbReference>
<reference evidence="32" key="1">
    <citation type="submission" date="2007-10" db="EMBL/GenBank/DDBJ databases">
        <authorList>
            <person name="Campo S."/>
            <person name="Mattina W."/>
            <person name="Ori M."/>
            <person name="Nastasi G."/>
            <person name="Casini P."/>
            <person name="D'Ascola A."/>
            <person name="Campo G.M."/>
            <person name="Traina P."/>
            <person name="Avenoso A."/>
            <person name="Nardi I."/>
            <person name="Calatroni A."/>
        </authorList>
    </citation>
    <scope>NUCLEOTIDE SEQUENCE</scope>
</reference>
<dbReference type="PROSITE" id="PS01187">
    <property type="entry name" value="EGF_CA"/>
    <property type="match status" value="1"/>
</dbReference>
<evidence type="ECO:0000256" key="9">
    <source>
        <dbReference type="ARBA" id="ARBA00022737"/>
    </source>
</evidence>
<feature type="region of interest" description="Disordered" evidence="25">
    <location>
        <begin position="2688"/>
        <end position="2707"/>
    </location>
</feature>
<dbReference type="SUPFAM" id="SSF56436">
    <property type="entry name" value="C-type lectin-like"/>
    <property type="match status" value="3"/>
</dbReference>
<evidence type="ECO:0000256" key="18">
    <source>
        <dbReference type="ARBA" id="ARBA00044099"/>
    </source>
</evidence>
<keyword evidence="6 23" id="KW-0768">Sushi</keyword>
<evidence type="ECO:0000259" key="28">
    <source>
        <dbReference type="PROSITE" id="PS50041"/>
    </source>
</evidence>
<evidence type="ECO:0000256" key="7">
    <source>
        <dbReference type="ARBA" id="ARBA00022729"/>
    </source>
</evidence>
<dbReference type="SUPFAM" id="SSF57535">
    <property type="entry name" value="Complement control module/SCR domain"/>
    <property type="match status" value="1"/>
</dbReference>
<dbReference type="InterPro" id="IPR016187">
    <property type="entry name" value="CTDL_fold"/>
</dbReference>
<proteinExistence type="evidence at transcript level"/>
<dbReference type="Gene3D" id="2.10.25.10">
    <property type="entry name" value="Laminin"/>
    <property type="match status" value="2"/>
</dbReference>
<dbReference type="GO" id="GO:0007417">
    <property type="term" value="P:central nervous system development"/>
    <property type="evidence" value="ECO:0007669"/>
    <property type="project" value="TreeGrafter"/>
</dbReference>
<dbReference type="GO" id="GO:0005540">
    <property type="term" value="F:hyaluronic acid binding"/>
    <property type="evidence" value="ECO:0007669"/>
    <property type="project" value="UniProtKB-KW"/>
</dbReference>
<feature type="domain" description="EGF-like" evidence="27">
    <location>
        <begin position="2881"/>
        <end position="2918"/>
    </location>
</feature>
<evidence type="ECO:0000259" key="27">
    <source>
        <dbReference type="PROSITE" id="PS50026"/>
    </source>
</evidence>
<dbReference type="CDD" id="cd05901">
    <property type="entry name" value="Ig_Versican"/>
    <property type="match status" value="1"/>
</dbReference>
<dbReference type="OrthoDB" id="9905227at2759"/>
<dbReference type="CDD" id="cd03517">
    <property type="entry name" value="Link_domain_CSPGs_modules_1_3"/>
    <property type="match status" value="1"/>
</dbReference>
<dbReference type="Pfam" id="PF00059">
    <property type="entry name" value="Lectin_C"/>
    <property type="match status" value="1"/>
</dbReference>
<dbReference type="CDD" id="cd00033">
    <property type="entry name" value="CCP"/>
    <property type="match status" value="1"/>
</dbReference>
<evidence type="ECO:0000256" key="25">
    <source>
        <dbReference type="SAM" id="MobiDB-lite"/>
    </source>
</evidence>
<keyword evidence="7 26" id="KW-0732">Signal</keyword>
<feature type="region of interest" description="Disordered" evidence="25">
    <location>
        <begin position="1465"/>
        <end position="1494"/>
    </location>
</feature>
<dbReference type="GO" id="GO:0072534">
    <property type="term" value="C:perineuronal net"/>
    <property type="evidence" value="ECO:0007669"/>
    <property type="project" value="TreeGrafter"/>
</dbReference>
<keyword evidence="3" id="KW-0964">Secreted</keyword>
<feature type="compositionally biased region" description="Basic and acidic residues" evidence="25">
    <location>
        <begin position="2688"/>
        <end position="2705"/>
    </location>
</feature>
<dbReference type="GO" id="GO:0007155">
    <property type="term" value="P:cell adhesion"/>
    <property type="evidence" value="ECO:0007669"/>
    <property type="project" value="InterPro"/>
</dbReference>
<dbReference type="InterPro" id="IPR001881">
    <property type="entry name" value="EGF-like_Ca-bd_dom"/>
</dbReference>
<reference evidence="34" key="2">
    <citation type="submission" date="2025-04" db="UniProtKB">
        <authorList>
            <consortium name="RefSeq"/>
        </authorList>
    </citation>
    <scope>IDENTIFICATION</scope>
</reference>
<dbReference type="PROSITE" id="PS50041">
    <property type="entry name" value="C_TYPE_LECTIN_2"/>
    <property type="match status" value="1"/>
</dbReference>
<dbReference type="Gene3D" id="2.60.40.10">
    <property type="entry name" value="Immunoglobulins"/>
    <property type="match status" value="1"/>
</dbReference>
<feature type="domain" description="Ig-like" evidence="29">
    <location>
        <begin position="33"/>
        <end position="149"/>
    </location>
</feature>
<dbReference type="InterPro" id="IPR000742">
    <property type="entry name" value="EGF"/>
</dbReference>
<dbReference type="Proteomes" id="UP000186698">
    <property type="component" value="Chromosome 1L"/>
</dbReference>
<feature type="region of interest" description="Disordered" evidence="25">
    <location>
        <begin position="2362"/>
        <end position="2387"/>
    </location>
</feature>
<evidence type="ECO:0000256" key="23">
    <source>
        <dbReference type="PROSITE-ProRule" id="PRU00302"/>
    </source>
</evidence>
<keyword evidence="13" id="KW-0325">Glycoprotein</keyword>
<dbReference type="SMART" id="SM00034">
    <property type="entry name" value="CLECT"/>
    <property type="match status" value="1"/>
</dbReference>
<dbReference type="PROSITE" id="PS01186">
    <property type="entry name" value="EGF_2"/>
    <property type="match status" value="1"/>
</dbReference>
<dbReference type="Bgee" id="100037127">
    <property type="expression patterns" value="Expressed in heart and 13 other cell types or tissues"/>
</dbReference>
<keyword evidence="11" id="KW-0654">Proteoglycan</keyword>
<feature type="domain" description="EGF-like" evidence="27">
    <location>
        <begin position="2920"/>
        <end position="2956"/>
    </location>
</feature>
<dbReference type="PROSITE" id="PS50835">
    <property type="entry name" value="IG_LIKE"/>
    <property type="match status" value="1"/>
</dbReference>
<feature type="disulfide bond" evidence="23">
    <location>
        <begin position="3118"/>
        <end position="3145"/>
    </location>
</feature>
<dbReference type="PANTHER" id="PTHR22804">
    <property type="entry name" value="AGGRECAN/VERSICAN PROTEOGLYCAN"/>
    <property type="match status" value="1"/>
</dbReference>
<organism evidence="32">
    <name type="scientific">Xenopus laevis</name>
    <name type="common">African clawed frog</name>
    <dbReference type="NCBI Taxonomy" id="8355"/>
    <lineage>
        <taxon>Eukaryota</taxon>
        <taxon>Metazoa</taxon>
        <taxon>Chordata</taxon>
        <taxon>Craniata</taxon>
        <taxon>Vertebrata</taxon>
        <taxon>Euteleostomi</taxon>
        <taxon>Amphibia</taxon>
        <taxon>Batrachia</taxon>
        <taxon>Anura</taxon>
        <taxon>Pipoidea</taxon>
        <taxon>Pipidae</taxon>
        <taxon>Xenopodinae</taxon>
        <taxon>Xenopus</taxon>
        <taxon>Xenopus</taxon>
    </lineage>
</organism>
<dbReference type="SMART" id="SM00445">
    <property type="entry name" value="LINK"/>
    <property type="match status" value="2"/>
</dbReference>
<dbReference type="InterPro" id="IPR007110">
    <property type="entry name" value="Ig-like_dom"/>
</dbReference>
<evidence type="ECO:0000313" key="33">
    <source>
        <dbReference type="Proteomes" id="UP000186698"/>
    </source>
</evidence>
<feature type="compositionally biased region" description="Basic and acidic residues" evidence="25">
    <location>
        <begin position="738"/>
        <end position="750"/>
    </location>
</feature>
<dbReference type="InterPro" id="IPR000436">
    <property type="entry name" value="Sushi_SCR_CCP_dom"/>
</dbReference>